<sequence>MINAELKKIYCPMTETAFYILLSLQVERHGYSIMQHVEDITDGRISLGPGTLYGTLSKMKNDELIEIVKQQGKRKIYRTTDIGMQLLHIEKERIAELYKNSERTE</sequence>
<dbReference type="SUPFAM" id="SSF46785">
    <property type="entry name" value="Winged helix' DNA-binding domain"/>
    <property type="match status" value="1"/>
</dbReference>
<dbReference type="Gene3D" id="1.10.10.10">
    <property type="entry name" value="Winged helix-like DNA-binding domain superfamily/Winged helix DNA-binding domain"/>
    <property type="match status" value="1"/>
</dbReference>
<comment type="caution">
    <text evidence="2">The sequence shown here is derived from an EMBL/GenBank/DDBJ whole genome shotgun (WGS) entry which is preliminary data.</text>
</comment>
<gene>
    <name evidence="2" type="ORF">CLV38_11929</name>
</gene>
<evidence type="ECO:0000313" key="2">
    <source>
        <dbReference type="EMBL" id="PRY81019.1"/>
    </source>
</evidence>
<dbReference type="Proteomes" id="UP000238205">
    <property type="component" value="Unassembled WGS sequence"/>
</dbReference>
<dbReference type="RefSeq" id="WP_211295459.1">
    <property type="nucleotide sequence ID" value="NZ_PVTO01000019.1"/>
</dbReference>
<evidence type="ECO:0000313" key="3">
    <source>
        <dbReference type="Proteomes" id="UP000238205"/>
    </source>
</evidence>
<dbReference type="Pfam" id="PF03551">
    <property type="entry name" value="PadR"/>
    <property type="match status" value="1"/>
</dbReference>
<keyword evidence="3" id="KW-1185">Reference proteome</keyword>
<dbReference type="EMBL" id="PVTO01000019">
    <property type="protein sequence ID" value="PRY81019.1"/>
    <property type="molecule type" value="Genomic_DNA"/>
</dbReference>
<dbReference type="InterPro" id="IPR052509">
    <property type="entry name" value="Metal_resp_DNA-bind_regulator"/>
</dbReference>
<proteinExistence type="predicted"/>
<organism evidence="2 3">
    <name type="scientific">Alkalibacterium olivapovliticus</name>
    <dbReference type="NCBI Taxonomy" id="99907"/>
    <lineage>
        <taxon>Bacteria</taxon>
        <taxon>Bacillati</taxon>
        <taxon>Bacillota</taxon>
        <taxon>Bacilli</taxon>
        <taxon>Lactobacillales</taxon>
        <taxon>Carnobacteriaceae</taxon>
        <taxon>Alkalibacterium</taxon>
    </lineage>
</organism>
<dbReference type="InterPro" id="IPR036390">
    <property type="entry name" value="WH_DNA-bd_sf"/>
</dbReference>
<dbReference type="AlphaFoldDB" id="A0A2T0W5L1"/>
<feature type="domain" description="Transcription regulator PadR N-terminal" evidence="1">
    <location>
        <begin position="25"/>
        <end position="88"/>
    </location>
</feature>
<protein>
    <submittedName>
        <fullName evidence="2">PadR family transcriptional regulator</fullName>
    </submittedName>
</protein>
<name>A0A2T0W5L1_9LACT</name>
<evidence type="ECO:0000259" key="1">
    <source>
        <dbReference type="Pfam" id="PF03551"/>
    </source>
</evidence>
<reference evidence="2 3" key="1">
    <citation type="submission" date="2018-03" db="EMBL/GenBank/DDBJ databases">
        <title>Genomic Encyclopedia of Archaeal and Bacterial Type Strains, Phase II (KMG-II): from individual species to whole genera.</title>
        <authorList>
            <person name="Goeker M."/>
        </authorList>
    </citation>
    <scope>NUCLEOTIDE SEQUENCE [LARGE SCALE GENOMIC DNA]</scope>
    <source>
        <strain evidence="2 3">DSM 13175</strain>
    </source>
</reference>
<dbReference type="PANTHER" id="PTHR33169">
    <property type="entry name" value="PADR-FAMILY TRANSCRIPTIONAL REGULATOR"/>
    <property type="match status" value="1"/>
</dbReference>
<dbReference type="InterPro" id="IPR005149">
    <property type="entry name" value="Tscrpt_reg_PadR_N"/>
</dbReference>
<accession>A0A2T0W5L1</accession>
<dbReference type="PANTHER" id="PTHR33169:SF13">
    <property type="entry name" value="PADR-FAMILY TRANSCRIPTIONAL REGULATOR"/>
    <property type="match status" value="1"/>
</dbReference>
<dbReference type="InterPro" id="IPR036388">
    <property type="entry name" value="WH-like_DNA-bd_sf"/>
</dbReference>